<dbReference type="Pfam" id="PF00612">
    <property type="entry name" value="IQ"/>
    <property type="match status" value="4"/>
</dbReference>
<keyword evidence="8" id="KW-1185">Reference proteome</keyword>
<dbReference type="InterPro" id="IPR051185">
    <property type="entry name" value="ASPM"/>
</dbReference>
<feature type="region of interest" description="Disordered" evidence="5">
    <location>
        <begin position="759"/>
        <end position="865"/>
    </location>
</feature>
<dbReference type="CDD" id="cd00201">
    <property type="entry name" value="WW"/>
    <property type="match status" value="2"/>
</dbReference>
<evidence type="ECO:0000256" key="4">
    <source>
        <dbReference type="ARBA" id="ARBA00022860"/>
    </source>
</evidence>
<accession>A0A0G4EI64</accession>
<dbReference type="GO" id="GO:0005737">
    <property type="term" value="C:cytoplasm"/>
    <property type="evidence" value="ECO:0007669"/>
    <property type="project" value="UniProtKB-SubCell"/>
</dbReference>
<dbReference type="PROSITE" id="PS50020">
    <property type="entry name" value="WW_DOMAIN_2"/>
    <property type="match status" value="2"/>
</dbReference>
<name>A0A0G4EI64_VITBC</name>
<evidence type="ECO:0000256" key="2">
    <source>
        <dbReference type="ARBA" id="ARBA00022490"/>
    </source>
</evidence>
<dbReference type="Pfam" id="PF00397">
    <property type="entry name" value="WW"/>
    <property type="match status" value="1"/>
</dbReference>
<comment type="subcellular location">
    <subcellularLocation>
        <location evidence="1">Cytoplasm</location>
    </subcellularLocation>
</comment>
<keyword evidence="4" id="KW-0112">Calmodulin-binding</keyword>
<feature type="domain" description="WW" evidence="6">
    <location>
        <begin position="95"/>
        <end position="129"/>
    </location>
</feature>
<dbReference type="CDD" id="cd23767">
    <property type="entry name" value="IQCD"/>
    <property type="match status" value="1"/>
</dbReference>
<proteinExistence type="predicted"/>
<dbReference type="InterPro" id="IPR001202">
    <property type="entry name" value="WW_dom"/>
</dbReference>
<dbReference type="InterPro" id="IPR036020">
    <property type="entry name" value="WW_dom_sf"/>
</dbReference>
<dbReference type="Gene3D" id="2.20.70.10">
    <property type="match status" value="1"/>
</dbReference>
<evidence type="ECO:0000313" key="7">
    <source>
        <dbReference type="EMBL" id="CEL95671.1"/>
    </source>
</evidence>
<dbReference type="EMBL" id="CDMY01000235">
    <property type="protein sequence ID" value="CEL95671.1"/>
    <property type="molecule type" value="Genomic_DNA"/>
</dbReference>
<evidence type="ECO:0000259" key="6">
    <source>
        <dbReference type="PROSITE" id="PS50020"/>
    </source>
</evidence>
<dbReference type="Gene3D" id="1.20.5.190">
    <property type="match status" value="1"/>
</dbReference>
<feature type="compositionally biased region" description="Basic and acidic residues" evidence="5">
    <location>
        <begin position="789"/>
        <end position="800"/>
    </location>
</feature>
<dbReference type="SUPFAM" id="SSF51045">
    <property type="entry name" value="WW domain"/>
    <property type="match status" value="1"/>
</dbReference>
<feature type="region of interest" description="Disordered" evidence="5">
    <location>
        <begin position="879"/>
        <end position="899"/>
    </location>
</feature>
<feature type="region of interest" description="Disordered" evidence="5">
    <location>
        <begin position="636"/>
        <end position="658"/>
    </location>
</feature>
<organism evidence="7 8">
    <name type="scientific">Vitrella brassicaformis (strain CCMP3155)</name>
    <dbReference type="NCBI Taxonomy" id="1169540"/>
    <lineage>
        <taxon>Eukaryota</taxon>
        <taxon>Sar</taxon>
        <taxon>Alveolata</taxon>
        <taxon>Colpodellida</taxon>
        <taxon>Vitrellaceae</taxon>
        <taxon>Vitrella</taxon>
    </lineage>
</organism>
<protein>
    <recommendedName>
        <fullName evidence="6">WW domain-containing protein</fullName>
    </recommendedName>
</protein>
<keyword evidence="3" id="KW-0677">Repeat</keyword>
<dbReference type="AlphaFoldDB" id="A0A0G4EI64"/>
<feature type="compositionally biased region" description="Acidic residues" evidence="5">
    <location>
        <begin position="977"/>
        <end position="988"/>
    </location>
</feature>
<dbReference type="Proteomes" id="UP000041254">
    <property type="component" value="Unassembled WGS sequence"/>
</dbReference>
<dbReference type="InParanoid" id="A0A0G4EI64"/>
<reference evidence="7 8" key="1">
    <citation type="submission" date="2014-11" db="EMBL/GenBank/DDBJ databases">
        <authorList>
            <person name="Zhu J."/>
            <person name="Qi W."/>
            <person name="Song R."/>
        </authorList>
    </citation>
    <scope>NUCLEOTIDE SEQUENCE [LARGE SCALE GENOMIC DNA]</scope>
</reference>
<dbReference type="GO" id="GO:0000922">
    <property type="term" value="C:spindle pole"/>
    <property type="evidence" value="ECO:0007669"/>
    <property type="project" value="TreeGrafter"/>
</dbReference>
<keyword evidence="2" id="KW-0963">Cytoplasm</keyword>
<feature type="region of interest" description="Disordered" evidence="5">
    <location>
        <begin position="720"/>
        <end position="741"/>
    </location>
</feature>
<dbReference type="GO" id="GO:0051295">
    <property type="term" value="P:establishment of meiotic spindle localization"/>
    <property type="evidence" value="ECO:0007669"/>
    <property type="project" value="TreeGrafter"/>
</dbReference>
<dbReference type="SMART" id="SM00015">
    <property type="entry name" value="IQ"/>
    <property type="match status" value="4"/>
</dbReference>
<gene>
    <name evidence="7" type="ORF">Vbra_11994</name>
</gene>
<dbReference type="SMART" id="SM00456">
    <property type="entry name" value="WW"/>
    <property type="match status" value="2"/>
</dbReference>
<dbReference type="PROSITE" id="PS50096">
    <property type="entry name" value="IQ"/>
    <property type="match status" value="4"/>
</dbReference>
<evidence type="ECO:0000256" key="3">
    <source>
        <dbReference type="ARBA" id="ARBA00022737"/>
    </source>
</evidence>
<feature type="compositionally biased region" description="Basic and acidic residues" evidence="5">
    <location>
        <begin position="807"/>
        <end position="865"/>
    </location>
</feature>
<evidence type="ECO:0000313" key="8">
    <source>
        <dbReference type="Proteomes" id="UP000041254"/>
    </source>
</evidence>
<evidence type="ECO:0000256" key="5">
    <source>
        <dbReference type="SAM" id="MobiDB-lite"/>
    </source>
</evidence>
<evidence type="ECO:0000256" key="1">
    <source>
        <dbReference type="ARBA" id="ARBA00004496"/>
    </source>
</evidence>
<feature type="compositionally biased region" description="Basic and acidic residues" evidence="5">
    <location>
        <begin position="726"/>
        <end position="741"/>
    </location>
</feature>
<dbReference type="PANTHER" id="PTHR22706:SF1">
    <property type="entry name" value="ASSEMBLY FACTOR FOR SPINDLE MICROTUBULES"/>
    <property type="match status" value="1"/>
</dbReference>
<sequence>MSTKLRTLKKVRASLLSPQAPGERSKSAAAAAVDSRTLLTQSSSGRRDRRITTALAAAAEARASVDAIIEYARILGLDPVTEQAFLFLAEDVLHAALPTGCKRLEDKDSGRIYFYDQNTQETTWEPPLHEVGRRAVAHLRLALADRSFSRVDKDLDETEKGIQKELDNWLQVYDADAKPYFLHTQTKGASYDDPRNRMFSALFMQVKLVQKMKAKLPTLVNAPPPPDPSVANGAATRIQSYWRMVMGKKERRRRHSMQRKGSLRADRISRDGTVHLSVVDGDVVLSLTDDCRRQKAATRIQARFRGHKARSQHRNIVTDRTRRDSATKIQAMMRSRFARRSVEAIRQERGESKEQDVARKARERRQIVGMIQNAVKTIAGRKLLDAIAAQQGLDADARIRGPTLPIFRRTMPPSLLKANAELHKQLGAALQKNFDLSATLIQSGYRGHIQRVAVAQLRHERELLKYQNLSAERVRRLKERQLEPLDVSISVEPNGLELHLSPNPQFNQAAYLETFASREFMPQVVQAMQDQVLSLSSRHVQNRLPSKEETKEELAGEAVTNGEQRLAAPAARRADAPVYASVREADGSAAQELVTSGLAKTVVEGLVSAGLQNLTTQRQHSPTQPPTVEMLKGETADLPAGDEQPPSAGPAPARQEPVKMRKTITLDYELDNESALQRMEPSQVVHEERPAAEKPFDIVACESLESQATANDDDREGIVIEPPETQDDKPDAHVSRSIDEPRAATSYAEWALSDARRVFTASTRSQPVRASEERPTVKLAPNRKSYAGKLKDGRFTRNPDIDSLTDAQRDQLMKDLEARRRKAKEEVAKMRERSQAKQREAEEKKRKREEAMKSEAAKEAEEIAHQRDAAFKQWLSDKRKVAKEEKKKQSAEMEDYSKKLLLKQERDAEAAKRLREERMRRLEIAEQKRKQWELAVAQAAHQFDVPPRARDTMFRRSFQGPVRRNVFIEHHYTTFVSDDDEDNEEEEAQQGGNGESTYVPADPDIPIRNASSAQPGYASLSGLVPLGKPGGASFARSCAVYGSCK</sequence>
<feature type="region of interest" description="Disordered" evidence="5">
    <location>
        <begin position="976"/>
        <end position="1012"/>
    </location>
</feature>
<dbReference type="InterPro" id="IPR000048">
    <property type="entry name" value="IQ_motif_EF-hand-BS"/>
</dbReference>
<dbReference type="PANTHER" id="PTHR22706">
    <property type="entry name" value="ASSEMBLY FACTOR FOR SPINDLE MICROTUBULES"/>
    <property type="match status" value="1"/>
</dbReference>
<dbReference type="VEuPathDB" id="CryptoDB:Vbra_11994"/>
<dbReference type="GO" id="GO:0005516">
    <property type="term" value="F:calmodulin binding"/>
    <property type="evidence" value="ECO:0007669"/>
    <property type="project" value="UniProtKB-KW"/>
</dbReference>
<dbReference type="GO" id="GO:0007051">
    <property type="term" value="P:spindle organization"/>
    <property type="evidence" value="ECO:0007669"/>
    <property type="project" value="TreeGrafter"/>
</dbReference>
<dbReference type="OrthoDB" id="6344460at2759"/>
<dbReference type="GO" id="GO:0000278">
    <property type="term" value="P:mitotic cell cycle"/>
    <property type="evidence" value="ECO:0007669"/>
    <property type="project" value="TreeGrafter"/>
</dbReference>
<feature type="domain" description="WW" evidence="6">
    <location>
        <begin position="169"/>
        <end position="196"/>
    </location>
</feature>